<dbReference type="SUPFAM" id="SSF54637">
    <property type="entry name" value="Thioesterase/thiol ester dehydrase-isomerase"/>
    <property type="match status" value="1"/>
</dbReference>
<dbReference type="GO" id="GO:0005829">
    <property type="term" value="C:cytosol"/>
    <property type="evidence" value="ECO:0007669"/>
    <property type="project" value="TreeGrafter"/>
</dbReference>
<proteinExistence type="inferred from homology"/>
<dbReference type="AlphaFoldDB" id="A0A563D8M6"/>
<evidence type="ECO:0000256" key="1">
    <source>
        <dbReference type="ARBA" id="ARBA00008324"/>
    </source>
</evidence>
<dbReference type="PANTHER" id="PTHR43240:SF5">
    <property type="entry name" value="1,4-DIHYDROXY-2-NAPHTHOYL-COA THIOESTERASE 1"/>
    <property type="match status" value="1"/>
</dbReference>
<sequence>MVKNSEIINQLNQISKNTLIETLGIKFISFTEDSLIAELEVCSKVLQPMNFLHGGTSLALAETIGSCLSMTTTNLDENYVFGSEVNGYHLKPVKEGKIIAIATFIHKGRSTQVIEINIFNEIEGKKFKNCFVTMINRIVKKDRIK</sequence>
<dbReference type="InterPro" id="IPR003736">
    <property type="entry name" value="PAAI_dom"/>
</dbReference>
<dbReference type="Pfam" id="PF03061">
    <property type="entry name" value="4HBT"/>
    <property type="match status" value="1"/>
</dbReference>
<gene>
    <name evidence="4" type="ORF">ETU09_08520</name>
</gene>
<evidence type="ECO:0000256" key="2">
    <source>
        <dbReference type="ARBA" id="ARBA00022801"/>
    </source>
</evidence>
<accession>A0A563D8M6</accession>
<protein>
    <submittedName>
        <fullName evidence="4">Hotdog fold thioesterase</fullName>
    </submittedName>
</protein>
<dbReference type="CDD" id="cd03443">
    <property type="entry name" value="PaaI_thioesterase"/>
    <property type="match status" value="1"/>
</dbReference>
<name>A0A563D8M6_9FLAO</name>
<dbReference type="PANTHER" id="PTHR43240">
    <property type="entry name" value="1,4-DIHYDROXY-2-NAPHTHOYL-COA THIOESTERASE 1"/>
    <property type="match status" value="1"/>
</dbReference>
<reference evidence="4 5" key="1">
    <citation type="submission" date="2019-02" db="EMBL/GenBank/DDBJ databases">
        <title>Apibacter muscae sp. nov.: a novel member of the house fly microbiota.</title>
        <authorList>
            <person name="Park R."/>
        </authorList>
    </citation>
    <scope>NUCLEOTIDE SEQUENCE [LARGE SCALE GENOMIC DNA]</scope>
    <source>
        <strain evidence="4 5">AL1</strain>
    </source>
</reference>
<dbReference type="InterPro" id="IPR006683">
    <property type="entry name" value="Thioestr_dom"/>
</dbReference>
<keyword evidence="5" id="KW-1185">Reference proteome</keyword>
<dbReference type="Gene3D" id="3.10.129.10">
    <property type="entry name" value="Hotdog Thioesterase"/>
    <property type="match status" value="1"/>
</dbReference>
<evidence type="ECO:0000259" key="3">
    <source>
        <dbReference type="Pfam" id="PF03061"/>
    </source>
</evidence>
<keyword evidence="2" id="KW-0378">Hydrolase</keyword>
<dbReference type="NCBIfam" id="TIGR00369">
    <property type="entry name" value="unchar_dom_1"/>
    <property type="match status" value="1"/>
</dbReference>
<dbReference type="Proteomes" id="UP000319499">
    <property type="component" value="Unassembled WGS sequence"/>
</dbReference>
<evidence type="ECO:0000313" key="5">
    <source>
        <dbReference type="Proteomes" id="UP000319499"/>
    </source>
</evidence>
<dbReference type="InterPro" id="IPR029069">
    <property type="entry name" value="HotDog_dom_sf"/>
</dbReference>
<dbReference type="OrthoDB" id="9798208at2"/>
<dbReference type="EMBL" id="SELH01000025">
    <property type="protein sequence ID" value="TWP26596.1"/>
    <property type="molecule type" value="Genomic_DNA"/>
</dbReference>
<organism evidence="4 5">
    <name type="scientific">Apibacter muscae</name>
    <dbReference type="NCBI Taxonomy" id="2509004"/>
    <lineage>
        <taxon>Bacteria</taxon>
        <taxon>Pseudomonadati</taxon>
        <taxon>Bacteroidota</taxon>
        <taxon>Flavobacteriia</taxon>
        <taxon>Flavobacteriales</taxon>
        <taxon>Weeksellaceae</taxon>
        <taxon>Apibacter</taxon>
    </lineage>
</organism>
<comment type="caution">
    <text evidence="4">The sequence shown here is derived from an EMBL/GenBank/DDBJ whole genome shotgun (WGS) entry which is preliminary data.</text>
</comment>
<evidence type="ECO:0000313" key="4">
    <source>
        <dbReference type="EMBL" id="TWP26596.1"/>
    </source>
</evidence>
<feature type="domain" description="Thioesterase" evidence="3">
    <location>
        <begin position="49"/>
        <end position="122"/>
    </location>
</feature>
<dbReference type="GO" id="GO:0061522">
    <property type="term" value="F:1,4-dihydroxy-2-naphthoyl-CoA thioesterase activity"/>
    <property type="evidence" value="ECO:0007669"/>
    <property type="project" value="TreeGrafter"/>
</dbReference>
<comment type="similarity">
    <text evidence="1">Belongs to the thioesterase PaaI family.</text>
</comment>